<organism evidence="1">
    <name type="scientific">Cucumis melo</name>
    <name type="common">Muskmelon</name>
    <dbReference type="NCBI Taxonomy" id="3656"/>
    <lineage>
        <taxon>Eukaryota</taxon>
        <taxon>Viridiplantae</taxon>
        <taxon>Streptophyta</taxon>
        <taxon>Embryophyta</taxon>
        <taxon>Tracheophyta</taxon>
        <taxon>Spermatophyta</taxon>
        <taxon>Magnoliopsida</taxon>
        <taxon>eudicotyledons</taxon>
        <taxon>Gunneridae</taxon>
        <taxon>Pentapetalae</taxon>
        <taxon>rosids</taxon>
        <taxon>fabids</taxon>
        <taxon>Cucurbitales</taxon>
        <taxon>Cucurbitaceae</taxon>
        <taxon>Benincaseae</taxon>
        <taxon>Cucumis</taxon>
    </lineage>
</organism>
<dbReference type="Gramene" id="MELO3C032633.2.1">
    <property type="protein sequence ID" value="MELO3C032633.2.1"/>
    <property type="gene ID" value="MELO3C032633.2"/>
</dbReference>
<evidence type="ECO:0000313" key="1">
    <source>
        <dbReference type="EnsemblPlants" id="MELO3C032633.2.1"/>
    </source>
</evidence>
<reference evidence="1" key="1">
    <citation type="submission" date="2023-03" db="UniProtKB">
        <authorList>
            <consortium name="EnsemblPlants"/>
        </authorList>
    </citation>
    <scope>IDENTIFICATION</scope>
</reference>
<dbReference type="AlphaFoldDB" id="A0A9I9EEB8"/>
<sequence length="132" mass="14701">MQHGNICEFAIRQISMSMISYTFSMVYHTCKSGAMWVAFLPQNINGFGIFCGYISNPQIVGPKEQDVISGFMLGRSKLVKTDKMFSPPNLKLKFLLNFHLFLKFLDLIGSHNPILSSKNNGSTLVVVSDSSS</sequence>
<protein>
    <submittedName>
        <fullName evidence="1">Uncharacterized protein</fullName>
    </submittedName>
</protein>
<proteinExistence type="predicted"/>
<accession>A0A9I9EEB8</accession>
<name>A0A9I9EEB8_CUCME</name>
<dbReference type="EnsemblPlants" id="MELO3C032633.2.1">
    <property type="protein sequence ID" value="MELO3C032633.2.1"/>
    <property type="gene ID" value="MELO3C032633.2"/>
</dbReference>